<dbReference type="Pfam" id="PF06742">
    <property type="entry name" value="DUF1214"/>
    <property type="match status" value="1"/>
</dbReference>
<dbReference type="InterPro" id="IPR010621">
    <property type="entry name" value="DUF1214"/>
</dbReference>
<dbReference type="EMBL" id="JACHBU010000004">
    <property type="protein sequence ID" value="MBB6509045.1"/>
    <property type="molecule type" value="Genomic_DNA"/>
</dbReference>
<proteinExistence type="predicted"/>
<evidence type="ECO:0000259" key="1">
    <source>
        <dbReference type="Pfam" id="PF06742"/>
    </source>
</evidence>
<name>A0A7X0MTA7_9HYPH</name>
<dbReference type="PIRSF" id="PIRSF009471">
    <property type="entry name" value="UCP009471"/>
    <property type="match status" value="1"/>
</dbReference>
<evidence type="ECO:0000313" key="3">
    <source>
        <dbReference type="Proteomes" id="UP000585437"/>
    </source>
</evidence>
<feature type="domain" description="DUF1214" evidence="1">
    <location>
        <begin position="72"/>
        <end position="172"/>
    </location>
</feature>
<organism evidence="2 3">
    <name type="scientific">Rhizobium soli</name>
    <dbReference type="NCBI Taxonomy" id="424798"/>
    <lineage>
        <taxon>Bacteria</taxon>
        <taxon>Pseudomonadati</taxon>
        <taxon>Pseudomonadota</taxon>
        <taxon>Alphaproteobacteria</taxon>
        <taxon>Hyphomicrobiales</taxon>
        <taxon>Rhizobiaceae</taxon>
        <taxon>Rhizobium/Agrobacterium group</taxon>
        <taxon>Rhizobium</taxon>
    </lineage>
</organism>
<dbReference type="InterPro" id="IPR037049">
    <property type="entry name" value="DUF1214_C_sf"/>
</dbReference>
<dbReference type="Proteomes" id="UP000585437">
    <property type="component" value="Unassembled WGS sequence"/>
</dbReference>
<protein>
    <recommendedName>
        <fullName evidence="1">DUF1214 domain-containing protein</fullName>
    </recommendedName>
</protein>
<sequence length="194" mass="20517">MFRIPFLIAVALAIAFGGGIWSTRLALDATTGFGALRIGPWEAFPQAQTADADPYAKSHRANAGKLLYASAEGLTFTATTDMTGERLVASCSYRIRGHTPQARFWTLFAQAPGAAAPSLSSDLPQALNSRITLRQPNGEFEITASPTAKSGNWLALTQSGDFRLVLTLFDTPTAGSSGLIDLAMPLIEKIGCGP</sequence>
<reference evidence="2 3" key="1">
    <citation type="submission" date="2020-08" db="EMBL/GenBank/DDBJ databases">
        <title>The Agave Microbiome: Exploring the role of microbial communities in plant adaptations to desert environments.</title>
        <authorList>
            <person name="Partida-Martinez L.P."/>
        </authorList>
    </citation>
    <scope>NUCLEOTIDE SEQUENCE [LARGE SCALE GENOMIC DNA]</scope>
    <source>
        <strain evidence="2 3">AS3.12</strain>
    </source>
</reference>
<evidence type="ECO:0000313" key="2">
    <source>
        <dbReference type="EMBL" id="MBB6509045.1"/>
    </source>
</evidence>
<dbReference type="InterPro" id="IPR012038">
    <property type="entry name" value="UCP009471"/>
</dbReference>
<dbReference type="Gene3D" id="2.60.120.600">
    <property type="entry name" value="Domain of unknown function DUF1214, C-terminal domain"/>
    <property type="match status" value="1"/>
</dbReference>
<dbReference type="SUPFAM" id="SSF160935">
    <property type="entry name" value="VPA0735-like"/>
    <property type="match status" value="1"/>
</dbReference>
<dbReference type="RefSeq" id="WP_113111217.1">
    <property type="nucleotide sequence ID" value="NZ_JACHBU010000004.1"/>
</dbReference>
<comment type="caution">
    <text evidence="2">The sequence shown here is derived from an EMBL/GenBank/DDBJ whole genome shotgun (WGS) entry which is preliminary data.</text>
</comment>
<accession>A0A7X0MTA7</accession>
<dbReference type="AlphaFoldDB" id="A0A7X0MTA7"/>
<gene>
    <name evidence="2" type="ORF">F4695_002402</name>
</gene>
<keyword evidence="3" id="KW-1185">Reference proteome</keyword>